<dbReference type="GO" id="GO:0016829">
    <property type="term" value="F:lyase activity"/>
    <property type="evidence" value="ECO:0007669"/>
    <property type="project" value="UniProtKB-KW"/>
</dbReference>
<dbReference type="Proteomes" id="UP000254572">
    <property type="component" value="Unassembled WGS sequence"/>
</dbReference>
<dbReference type="PANTHER" id="PTHR33993:SF1">
    <property type="entry name" value="GLYOXALASE FAMILY PROTEIN"/>
    <property type="match status" value="1"/>
</dbReference>
<feature type="domain" description="Glyoxalase/fosfomycin resistance/dioxygenase" evidence="1">
    <location>
        <begin position="17"/>
        <end position="106"/>
    </location>
</feature>
<reference evidence="2 3" key="1">
    <citation type="submission" date="2018-06" db="EMBL/GenBank/DDBJ databases">
        <authorList>
            <consortium name="Pathogen Informatics"/>
            <person name="Doyle S."/>
        </authorList>
    </citation>
    <scope>NUCLEOTIDE SEQUENCE [LARGE SCALE GENOMIC DNA]</scope>
    <source>
        <strain evidence="2 3">NCTC13294</strain>
    </source>
</reference>
<organism evidence="2 3">
    <name type="scientific">Cardiobacterium valvarum</name>
    <dbReference type="NCBI Taxonomy" id="194702"/>
    <lineage>
        <taxon>Bacteria</taxon>
        <taxon>Pseudomonadati</taxon>
        <taxon>Pseudomonadota</taxon>
        <taxon>Gammaproteobacteria</taxon>
        <taxon>Cardiobacteriales</taxon>
        <taxon>Cardiobacteriaceae</taxon>
        <taxon>Cardiobacterium</taxon>
    </lineage>
</organism>
<dbReference type="SUPFAM" id="SSF54593">
    <property type="entry name" value="Glyoxalase/Bleomycin resistance protein/Dihydroxybiphenyl dioxygenase"/>
    <property type="match status" value="1"/>
</dbReference>
<dbReference type="EMBL" id="UFUW01000001">
    <property type="protein sequence ID" value="SUX23083.1"/>
    <property type="molecule type" value="Genomic_DNA"/>
</dbReference>
<proteinExistence type="predicted"/>
<dbReference type="AlphaFoldDB" id="A0A381E8D5"/>
<keyword evidence="2" id="KW-0456">Lyase</keyword>
<dbReference type="OrthoDB" id="9792323at2"/>
<dbReference type="RefSeq" id="WP_115611692.1">
    <property type="nucleotide sequence ID" value="NZ_JBHLZC010000006.1"/>
</dbReference>
<evidence type="ECO:0000313" key="3">
    <source>
        <dbReference type="Proteomes" id="UP000254572"/>
    </source>
</evidence>
<dbReference type="Gene3D" id="3.10.180.10">
    <property type="entry name" value="2,3-Dihydroxybiphenyl 1,2-Dioxygenase, domain 1"/>
    <property type="match status" value="1"/>
</dbReference>
<dbReference type="Pfam" id="PF00903">
    <property type="entry name" value="Glyoxalase"/>
    <property type="match status" value="1"/>
</dbReference>
<dbReference type="PANTHER" id="PTHR33993">
    <property type="entry name" value="GLYOXALASE-RELATED"/>
    <property type="match status" value="1"/>
</dbReference>
<dbReference type="InterPro" id="IPR029068">
    <property type="entry name" value="Glyas_Bleomycin-R_OHBP_Dase"/>
</dbReference>
<name>A0A381E8D5_9GAMM</name>
<protein>
    <submittedName>
        <fullName evidence="2">Predicted enzyme related to lactoylglutathione lyase</fullName>
    </submittedName>
</protein>
<sequence length="121" mass="13147">MNDNTITYLEFAAADRDQLRAAQQFYGAVFGWQYRSWGDDYLDTGDSGIGSGLCVNATVMPPLAVIYCAQLEAAYNAVIAAGGNIVQEIFSFPGGRRFHFRDPADNILAVWSDKAVQSAVA</sequence>
<keyword evidence="3" id="KW-1185">Reference proteome</keyword>
<dbReference type="InterPro" id="IPR004360">
    <property type="entry name" value="Glyas_Fos-R_dOase_dom"/>
</dbReference>
<accession>A0A381E8D5</accession>
<evidence type="ECO:0000259" key="1">
    <source>
        <dbReference type="Pfam" id="PF00903"/>
    </source>
</evidence>
<dbReference type="InterPro" id="IPR052164">
    <property type="entry name" value="Anthracycline_SecMetBiosynth"/>
</dbReference>
<gene>
    <name evidence="2" type="ORF">NCTC13294_01415</name>
</gene>
<evidence type="ECO:0000313" key="2">
    <source>
        <dbReference type="EMBL" id="SUX23083.1"/>
    </source>
</evidence>